<accession>A0ABC9CQ36</accession>
<gene>
    <name evidence="1" type="ORF">URODEC1_LOCUS77386</name>
</gene>
<keyword evidence="2" id="KW-1185">Reference proteome</keyword>
<dbReference type="SUPFAM" id="SSF50494">
    <property type="entry name" value="Trypsin-like serine proteases"/>
    <property type="match status" value="2"/>
</dbReference>
<dbReference type="InterPro" id="IPR009003">
    <property type="entry name" value="Peptidase_S1_PA"/>
</dbReference>
<dbReference type="Gene3D" id="2.40.10.10">
    <property type="entry name" value="Trypsin-like serine proteases"/>
    <property type="match status" value="2"/>
</dbReference>
<protein>
    <submittedName>
        <fullName evidence="1">Uncharacterized protein</fullName>
    </submittedName>
</protein>
<dbReference type="AlphaFoldDB" id="A0ABC9CQ36"/>
<dbReference type="PANTHER" id="PTHR18868:SF28">
    <property type="entry name" value="PEPTIDASE S1 DOMAIN-CONTAINING PROTEIN"/>
    <property type="match status" value="1"/>
</dbReference>
<dbReference type="PANTHER" id="PTHR18868">
    <property type="entry name" value="OS07G0665300 PROTEIN-RELATED"/>
    <property type="match status" value="1"/>
</dbReference>
<evidence type="ECO:0000313" key="2">
    <source>
        <dbReference type="Proteomes" id="UP001497457"/>
    </source>
</evidence>
<dbReference type="InterPro" id="IPR043504">
    <property type="entry name" value="Peptidase_S1_PA_chymotrypsin"/>
</dbReference>
<name>A0ABC9CQ36_9POAL</name>
<evidence type="ECO:0000313" key="1">
    <source>
        <dbReference type="EMBL" id="CAL5024188.1"/>
    </source>
</evidence>
<dbReference type="Proteomes" id="UP001497457">
    <property type="component" value="Chromosome 3rd"/>
</dbReference>
<proteinExistence type="predicted"/>
<organism evidence="1 2">
    <name type="scientific">Urochloa decumbens</name>
    <dbReference type="NCBI Taxonomy" id="240449"/>
    <lineage>
        <taxon>Eukaryota</taxon>
        <taxon>Viridiplantae</taxon>
        <taxon>Streptophyta</taxon>
        <taxon>Embryophyta</taxon>
        <taxon>Tracheophyta</taxon>
        <taxon>Spermatophyta</taxon>
        <taxon>Magnoliopsida</taxon>
        <taxon>Liliopsida</taxon>
        <taxon>Poales</taxon>
        <taxon>Poaceae</taxon>
        <taxon>PACMAD clade</taxon>
        <taxon>Panicoideae</taxon>
        <taxon>Panicodae</taxon>
        <taxon>Paniceae</taxon>
        <taxon>Melinidinae</taxon>
        <taxon>Urochloa</taxon>
    </lineage>
</organism>
<dbReference type="Pfam" id="PF13365">
    <property type="entry name" value="Trypsin_2"/>
    <property type="match status" value="1"/>
</dbReference>
<dbReference type="EMBL" id="OZ075113">
    <property type="protein sequence ID" value="CAL5024188.1"/>
    <property type="molecule type" value="Genomic_DNA"/>
</dbReference>
<sequence length="651" mass="72364">MTAKTLKKNGGIDCTRGLSREQRAINRRKKLELSLTSGCSDGLKVKDSSRARDKMLRFQRIRQKWADAENKRRADEAVRFGLLPERAVSDTPFEEEPFGDPVTPGMHLPSDVSSIVVSLALFDEHELLFVCSGISLPSEATTILEVTRFVTSACLVKEFERKRNRDDKLRVEVCLPDGTRTNGFLGLYDNDIAIVTSLGPLDVDPIDLDYKPTPICSDDRVIVVGRAFNLGSLRAMTGVPCKECSNTWVPCSSNTTKAVLGGPLIGNGAGNIAQILGVSLALNHDKYTVLPLELLRERLERFQILIPEVIPFKRYSCPTGVSTIIPSGFMATINRLKSLGYPLPPPLVLEFNGELVNRFEGYFGELHAWKGYRGIIPRTCYTGHVWSRLQKNVLNKLSRCVVSLASFNDGIRSFVCTGLLIKLRGRTVILTSASLVCDNDKGGIIDDKKLTIEVFLPPQHRSGTLEVYNLKYNIAIVSVKKAFCPHCTENIFKAEKKSSEEVDEGSSLKNKKSSEKVVAIGRSTDELLMGTIGEVMPTNKDRKLDCDDLKVSTCKINKAGIGGPLISLDGSFVGMNFYDGRGGTPFLPKREIVKVLDCYYSDRAPRHIYNDGSPKRINGWCVPRPYWYHGELDGDWFDMPIRRRGDVEVSS</sequence>
<reference evidence="1" key="1">
    <citation type="submission" date="2024-10" db="EMBL/GenBank/DDBJ databases">
        <authorList>
            <person name="Ryan C."/>
        </authorList>
    </citation>
    <scope>NUCLEOTIDE SEQUENCE [LARGE SCALE GENOMIC DNA]</scope>
</reference>